<comment type="caution">
    <text evidence="1">The sequence shown here is derived from an EMBL/GenBank/DDBJ whole genome shotgun (WGS) entry which is preliminary data.</text>
</comment>
<name>A0A2M6WCQ1_9BACT</name>
<reference evidence="2" key="1">
    <citation type="submission" date="2017-09" db="EMBL/GenBank/DDBJ databases">
        <title>Depth-based differentiation of microbial function through sediment-hosted aquifers and enrichment of novel symbionts in the deep terrestrial subsurface.</title>
        <authorList>
            <person name="Probst A.J."/>
            <person name="Ladd B."/>
            <person name="Jarett J.K."/>
            <person name="Geller-Mcgrath D.E."/>
            <person name="Sieber C.M.K."/>
            <person name="Emerson J.B."/>
            <person name="Anantharaman K."/>
            <person name="Thomas B.C."/>
            <person name="Malmstrom R."/>
            <person name="Stieglmeier M."/>
            <person name="Klingl A."/>
            <person name="Woyke T."/>
            <person name="Ryan C.M."/>
            <person name="Banfield J.F."/>
        </authorList>
    </citation>
    <scope>NUCLEOTIDE SEQUENCE [LARGE SCALE GENOMIC DNA]</scope>
</reference>
<gene>
    <name evidence="1" type="ORF">COU22_01500</name>
</gene>
<protein>
    <recommendedName>
        <fullName evidence="3">Peptidase G2 IMC autoproteolytic cleavage domain-containing protein</fullName>
    </recommendedName>
</protein>
<evidence type="ECO:0000313" key="1">
    <source>
        <dbReference type="EMBL" id="PIT90558.1"/>
    </source>
</evidence>
<dbReference type="Proteomes" id="UP000230543">
    <property type="component" value="Unassembled WGS sequence"/>
</dbReference>
<evidence type="ECO:0000313" key="2">
    <source>
        <dbReference type="Proteomes" id="UP000230543"/>
    </source>
</evidence>
<evidence type="ECO:0008006" key="3">
    <source>
        <dbReference type="Google" id="ProtNLM"/>
    </source>
</evidence>
<accession>A0A2M6WCQ1</accession>
<dbReference type="EMBL" id="PFBO01000044">
    <property type="protein sequence ID" value="PIT90558.1"/>
    <property type="molecule type" value="Genomic_DNA"/>
</dbReference>
<organism evidence="1 2">
    <name type="scientific">Candidatus Komeilibacteria bacterium CG10_big_fil_rev_8_21_14_0_10_41_13</name>
    <dbReference type="NCBI Taxonomy" id="1974476"/>
    <lineage>
        <taxon>Bacteria</taxon>
        <taxon>Candidatus Komeiliibacteriota</taxon>
    </lineage>
</organism>
<sequence length="345" mass="35822">EQYPSLENLEAGDLVMADVNNAGFVVKTTGEYSNNVIGVVSDAPGLLLAAETDGYPIALVGRIPTKVSGVNGAIQSGDVLTVAPFAGRAMKLNDGESGIIIGTALESFSGAGDGVIMMFINPDYRATFDMSTFGQITDGQIATNAAISDLKLDTIKTAGKVALSALPVEIALLQGETQTFTGNYIFGASSQTEDLVVFNSHLGSGLNFAVDGLYNIGSATATAANIYTDNLYASKLVISQDHNVQNLNLDDYGLYLSATSGSAYFGQNVLIGAQADQLEIVLPDYPEFALDGGDLLVIDDLGLGGDLYVGGSIRVAGRVEYQGQGSAQYLTIDGNVQSGDVVAVN</sequence>
<feature type="non-terminal residue" evidence="1">
    <location>
        <position position="1"/>
    </location>
</feature>
<proteinExistence type="predicted"/>
<feature type="non-terminal residue" evidence="1">
    <location>
        <position position="345"/>
    </location>
</feature>
<dbReference type="AlphaFoldDB" id="A0A2M6WCQ1"/>